<dbReference type="SMART" id="SM00342">
    <property type="entry name" value="HTH_ARAC"/>
    <property type="match status" value="1"/>
</dbReference>
<evidence type="ECO:0000256" key="2">
    <source>
        <dbReference type="ARBA" id="ARBA00023125"/>
    </source>
</evidence>
<dbReference type="Pfam" id="PF06719">
    <property type="entry name" value="AraC_N"/>
    <property type="match status" value="1"/>
</dbReference>
<gene>
    <name evidence="5" type="ORF">AAD027_12210</name>
</gene>
<dbReference type="InterPro" id="IPR009057">
    <property type="entry name" value="Homeodomain-like_sf"/>
</dbReference>
<name>A0ABU9J1K4_9GAMM</name>
<dbReference type="RefSeq" id="WP_341726297.1">
    <property type="nucleotide sequence ID" value="NZ_JBBWWT010000005.1"/>
</dbReference>
<evidence type="ECO:0000259" key="4">
    <source>
        <dbReference type="PROSITE" id="PS01124"/>
    </source>
</evidence>
<dbReference type="PANTHER" id="PTHR43436:SF1">
    <property type="entry name" value="TRANSCRIPTIONAL REGULATORY PROTEIN"/>
    <property type="match status" value="1"/>
</dbReference>
<comment type="caution">
    <text evidence="5">The sequence shown here is derived from an EMBL/GenBank/DDBJ whole genome shotgun (WGS) entry which is preliminary data.</text>
</comment>
<evidence type="ECO:0000256" key="3">
    <source>
        <dbReference type="ARBA" id="ARBA00023163"/>
    </source>
</evidence>
<keyword evidence="2" id="KW-0238">DNA-binding</keyword>
<evidence type="ECO:0000313" key="5">
    <source>
        <dbReference type="EMBL" id="MEL1265124.1"/>
    </source>
</evidence>
<evidence type="ECO:0000256" key="1">
    <source>
        <dbReference type="ARBA" id="ARBA00023015"/>
    </source>
</evidence>
<dbReference type="PROSITE" id="PS01124">
    <property type="entry name" value="HTH_ARAC_FAMILY_2"/>
    <property type="match status" value="1"/>
</dbReference>
<reference evidence="5 6" key="1">
    <citation type="submission" date="2024-04" db="EMBL/GenBank/DDBJ databases">
        <title>Draft genome sequence of Pseudoxanthomonas putridarboris WD12.</title>
        <authorList>
            <person name="Oh J."/>
        </authorList>
    </citation>
    <scope>NUCLEOTIDE SEQUENCE [LARGE SCALE GENOMIC DNA]</scope>
    <source>
        <strain evidence="5 6">WD12</strain>
    </source>
</reference>
<dbReference type="InterPro" id="IPR018060">
    <property type="entry name" value="HTH_AraC"/>
</dbReference>
<sequence>MELLDSGAPDSSVQEALSRELAAIVGRFTPIDGEHPTAIPSLTFHRYSAPSKEESAFTKVALIFAAQGAKIVTAGNASYNYDTKHCLVTSVDMPVIGRVTQASPEKPYLCFAFEIDMRQVADIVASRDLPPPDEAPTGLGISLSKLSEDLLEAAYRLARLLDTPKHIPTLAPLIEQEILYRLLMSSQGMRLRHALVADSRAFKVSKAVEWIKGHYDAPMRIEELASHVNMSVSSLHQHFKDATALSPLQYQKRLRLLEARRLLIKRASDVGVVASAVGYDNLSQFHREYKRLFGAPPIQDAVRLRADSH</sequence>
<accession>A0ABU9J1K4</accession>
<dbReference type="InterPro" id="IPR018062">
    <property type="entry name" value="HTH_AraC-typ_CS"/>
</dbReference>
<protein>
    <submittedName>
        <fullName evidence="5">AraC family transcriptional regulator</fullName>
    </submittedName>
</protein>
<keyword evidence="6" id="KW-1185">Reference proteome</keyword>
<proteinExistence type="predicted"/>
<keyword evidence="3" id="KW-0804">Transcription</keyword>
<organism evidence="5 6">
    <name type="scientific">Pseudoxanthomonas putridarboris</name>
    <dbReference type="NCBI Taxonomy" id="752605"/>
    <lineage>
        <taxon>Bacteria</taxon>
        <taxon>Pseudomonadati</taxon>
        <taxon>Pseudomonadota</taxon>
        <taxon>Gammaproteobacteria</taxon>
        <taxon>Lysobacterales</taxon>
        <taxon>Lysobacteraceae</taxon>
        <taxon>Pseudoxanthomonas</taxon>
    </lineage>
</organism>
<dbReference type="Pfam" id="PF12833">
    <property type="entry name" value="HTH_18"/>
    <property type="match status" value="1"/>
</dbReference>
<feature type="domain" description="HTH araC/xylS-type" evidence="4">
    <location>
        <begin position="205"/>
        <end position="303"/>
    </location>
</feature>
<dbReference type="SUPFAM" id="SSF46689">
    <property type="entry name" value="Homeodomain-like"/>
    <property type="match status" value="2"/>
</dbReference>
<dbReference type="Gene3D" id="1.10.10.60">
    <property type="entry name" value="Homeodomain-like"/>
    <property type="match status" value="1"/>
</dbReference>
<dbReference type="PANTHER" id="PTHR43436">
    <property type="entry name" value="ARAC-FAMILY TRANSCRIPTIONAL REGULATOR"/>
    <property type="match status" value="1"/>
</dbReference>
<dbReference type="InterPro" id="IPR009594">
    <property type="entry name" value="Tscrpt_reg_HTH_AraC_N"/>
</dbReference>
<dbReference type="EMBL" id="JBBWWT010000005">
    <property type="protein sequence ID" value="MEL1265124.1"/>
    <property type="molecule type" value="Genomic_DNA"/>
</dbReference>
<evidence type="ECO:0000313" key="6">
    <source>
        <dbReference type="Proteomes" id="UP001459204"/>
    </source>
</evidence>
<dbReference type="Proteomes" id="UP001459204">
    <property type="component" value="Unassembled WGS sequence"/>
</dbReference>
<keyword evidence="1" id="KW-0805">Transcription regulation</keyword>
<dbReference type="PROSITE" id="PS00041">
    <property type="entry name" value="HTH_ARAC_FAMILY_1"/>
    <property type="match status" value="1"/>
</dbReference>